<feature type="compositionally biased region" description="Low complexity" evidence="1">
    <location>
        <begin position="106"/>
        <end position="131"/>
    </location>
</feature>
<dbReference type="Gene3D" id="1.20.1280.50">
    <property type="match status" value="1"/>
</dbReference>
<keyword evidence="4" id="KW-1185">Reference proteome</keyword>
<comment type="caution">
    <text evidence="3">The sequence shown here is derived from an EMBL/GenBank/DDBJ whole genome shotgun (WGS) entry which is preliminary data.</text>
</comment>
<feature type="compositionally biased region" description="Low complexity" evidence="1">
    <location>
        <begin position="50"/>
        <end position="78"/>
    </location>
</feature>
<feature type="compositionally biased region" description="Low complexity" evidence="1">
    <location>
        <begin position="150"/>
        <end position="174"/>
    </location>
</feature>
<feature type="compositionally biased region" description="Low complexity" evidence="1">
    <location>
        <begin position="1000"/>
        <end position="1054"/>
    </location>
</feature>
<dbReference type="InterPro" id="IPR032675">
    <property type="entry name" value="LRR_dom_sf"/>
</dbReference>
<proteinExistence type="predicted"/>
<dbReference type="SUPFAM" id="SSF52047">
    <property type="entry name" value="RNI-like"/>
    <property type="match status" value="1"/>
</dbReference>
<feature type="compositionally biased region" description="Pro residues" evidence="1">
    <location>
        <begin position="909"/>
        <end position="918"/>
    </location>
</feature>
<dbReference type="Proteomes" id="UP000807716">
    <property type="component" value="Unassembled WGS sequence"/>
</dbReference>
<feature type="compositionally biased region" description="Basic and acidic residues" evidence="1">
    <location>
        <begin position="272"/>
        <end position="281"/>
    </location>
</feature>
<dbReference type="PANTHER" id="PTHR24216">
    <property type="entry name" value="PAXILLIN-RELATED"/>
    <property type="match status" value="1"/>
</dbReference>
<feature type="compositionally biased region" description="Low complexity" evidence="1">
    <location>
        <begin position="291"/>
        <end position="300"/>
    </location>
</feature>
<gene>
    <name evidence="3" type="ORF">DFQ27_008214</name>
</gene>
<feature type="region of interest" description="Disordered" evidence="1">
    <location>
        <begin position="604"/>
        <end position="623"/>
    </location>
</feature>
<dbReference type="Gene3D" id="3.80.10.10">
    <property type="entry name" value="Ribonuclease Inhibitor"/>
    <property type="match status" value="1"/>
</dbReference>
<organism evidence="3 4">
    <name type="scientific">Actinomortierella ambigua</name>
    <dbReference type="NCBI Taxonomy" id="1343610"/>
    <lineage>
        <taxon>Eukaryota</taxon>
        <taxon>Fungi</taxon>
        <taxon>Fungi incertae sedis</taxon>
        <taxon>Mucoromycota</taxon>
        <taxon>Mortierellomycotina</taxon>
        <taxon>Mortierellomycetes</taxon>
        <taxon>Mortierellales</taxon>
        <taxon>Mortierellaceae</taxon>
        <taxon>Actinomortierella</taxon>
    </lineage>
</organism>
<feature type="region of interest" description="Disordered" evidence="1">
    <location>
        <begin position="907"/>
        <end position="984"/>
    </location>
</feature>
<dbReference type="OrthoDB" id="550575at2759"/>
<dbReference type="EMBL" id="JAAAJB010000680">
    <property type="protein sequence ID" value="KAG0252250.1"/>
    <property type="molecule type" value="Genomic_DNA"/>
</dbReference>
<sequence>MLPPAPTSSPVYADVPPPPPPPGPAPSSHHSSASPDIVDEITNWLNRYKPSAGAGAPAEPPSASSSSSSSQPVHRSPASPIPTQLPDWFYMGASATNRTQPPKPVSSSSSSYSSSSSSNTITPIPATEATPQSRSSQYTAVRGSGVGEQASSSSSSPSPSSSSAAAVAANSPSARTSKEDSRQADTGEAHNRQMVGNEIQVARENERVQEVSDTLYDLNHPSFQGPMKRQQQQQPKRAGGPTPSSGSAPWLESRFGNLSISIRHSPSPTGAMDDRAAHMEDGMGQPFYDDPSSSHPPLSSLSAAAFLSSSSPLSYLTSSSLQSGALTPSMRQELRMQKKYQQPWRRSKAHPAALRAHANAKRQLQMAAILQASSSPPCPSSPPSSSSSSSSSSPSSSSSSSSSPSSSPTYYSPDESFQTVGKGNPTGSASGSGSGSRSGSGSGSRSGPVSASNTTTNNTTTAPSTKTTIAVSSSRPPPPPERREIVLPHDILSHIFSYFDSRANAQQYYDKTMPSDLVACSRVNMSWRIAALEKIWQTILIPDPMDPSCRKLLYLIASSYSAAKTLGRSYNLTDLVQRVEIDLIQSVSVATGVGAMGGAHPSAGGAGGGSGVGGGGGHGGGGPFGGGDPGPFCRTLHALLRLVAPFRTLSIQLPQEIDMSEAEGLTKTWSTAIFAAVVDAVEDAKIQELDMPSAMYCTVKSFPGMLNLIMALKDLRTLILGYSSRDWPLLRAILGLSALENLCIFDSCWSNQIWIYLLGTLGTRLRGLSIVQGRRPLEGAVLREGIAPYCRQLTTLAIPFIPLFQGSRPVLVDEDLIPVLKACHGLQVVNLSGQQLLGDGTLEALAELWGLEWLDIRGCQEMTGKTVKRLRWQSIQRVRVFGCDSLSTDFLNLVAMVWQSQRVAIGHASPPPPAPAPAPASASASAAASGSPGGSFSSKTRPTTTAETTATTITTTTPTTATTPSSSPPTSATAANTASGTKTKKTVAWAPTLLLGNADSSSSSSSSPTTATTITTATTTTRSGGSSPHMSGSGVGSGRSSATASPSPLPPSAVAALPTSIISKTRMNPPYLGMAVLDFKADHEDSVEMGWVRQREDEPPLDVDEDHFFAEWYR</sequence>
<evidence type="ECO:0000313" key="3">
    <source>
        <dbReference type="EMBL" id="KAG0252250.1"/>
    </source>
</evidence>
<feature type="region of interest" description="Disordered" evidence="1">
    <location>
        <begin position="1"/>
        <end position="300"/>
    </location>
</feature>
<feature type="compositionally biased region" description="Gly residues" evidence="1">
    <location>
        <begin position="430"/>
        <end position="444"/>
    </location>
</feature>
<dbReference type="AlphaFoldDB" id="A0A9P6TYQ0"/>
<feature type="compositionally biased region" description="Basic and acidic residues" evidence="1">
    <location>
        <begin position="201"/>
        <end position="210"/>
    </location>
</feature>
<dbReference type="InterPro" id="IPR001810">
    <property type="entry name" value="F-box_dom"/>
</dbReference>
<evidence type="ECO:0000313" key="4">
    <source>
        <dbReference type="Proteomes" id="UP000807716"/>
    </source>
</evidence>
<feature type="region of interest" description="Disordered" evidence="1">
    <location>
        <begin position="996"/>
        <end position="1054"/>
    </location>
</feature>
<feature type="domain" description="F-box" evidence="2">
    <location>
        <begin position="487"/>
        <end position="540"/>
    </location>
</feature>
<dbReference type="PANTHER" id="PTHR24216:SF65">
    <property type="entry name" value="PAXILLIN-LIKE PROTEIN 1"/>
    <property type="match status" value="1"/>
</dbReference>
<dbReference type="CDD" id="cd09917">
    <property type="entry name" value="F-box_SF"/>
    <property type="match status" value="1"/>
</dbReference>
<protein>
    <recommendedName>
        <fullName evidence="2">F-box domain-containing protein</fullName>
    </recommendedName>
</protein>
<evidence type="ECO:0000259" key="2">
    <source>
        <dbReference type="Pfam" id="PF12937"/>
    </source>
</evidence>
<feature type="compositionally biased region" description="Basic and acidic residues" evidence="1">
    <location>
        <begin position="176"/>
        <end position="191"/>
    </location>
</feature>
<feature type="compositionally biased region" description="Pro residues" evidence="1">
    <location>
        <begin position="15"/>
        <end position="25"/>
    </location>
</feature>
<feature type="compositionally biased region" description="Low complexity" evidence="1">
    <location>
        <begin position="919"/>
        <end position="981"/>
    </location>
</feature>
<feature type="compositionally biased region" description="Low complexity" evidence="1">
    <location>
        <begin position="314"/>
        <end position="325"/>
    </location>
</feature>
<dbReference type="Pfam" id="PF12937">
    <property type="entry name" value="F-box-like"/>
    <property type="match status" value="1"/>
</dbReference>
<reference evidence="3" key="1">
    <citation type="journal article" date="2020" name="Fungal Divers.">
        <title>Resolving the Mortierellaceae phylogeny through synthesis of multi-gene phylogenetics and phylogenomics.</title>
        <authorList>
            <person name="Vandepol N."/>
            <person name="Liber J."/>
            <person name="Desiro A."/>
            <person name="Na H."/>
            <person name="Kennedy M."/>
            <person name="Barry K."/>
            <person name="Grigoriev I.V."/>
            <person name="Miller A.N."/>
            <person name="O'Donnell K."/>
            <person name="Stajich J.E."/>
            <person name="Bonito G."/>
        </authorList>
    </citation>
    <scope>NUCLEOTIDE SEQUENCE</scope>
    <source>
        <strain evidence="3">BC1065</strain>
    </source>
</reference>
<accession>A0A9P6TYQ0</accession>
<feature type="compositionally biased region" description="Low complexity" evidence="1">
    <location>
        <begin position="445"/>
        <end position="474"/>
    </location>
</feature>
<name>A0A9P6TYQ0_9FUNG</name>
<feature type="compositionally biased region" description="Low complexity" evidence="1">
    <location>
        <begin position="26"/>
        <end position="36"/>
    </location>
</feature>
<feature type="region of interest" description="Disordered" evidence="1">
    <location>
        <begin position="314"/>
        <end position="484"/>
    </location>
</feature>
<evidence type="ECO:0000256" key="1">
    <source>
        <dbReference type="SAM" id="MobiDB-lite"/>
    </source>
</evidence>
<feature type="compositionally biased region" description="Polar residues" evidence="1">
    <location>
        <begin position="256"/>
        <end position="268"/>
    </location>
</feature>
<feature type="compositionally biased region" description="Low complexity" evidence="1">
    <location>
        <begin position="383"/>
        <end position="408"/>
    </location>
</feature>